<evidence type="ECO:0000313" key="7">
    <source>
        <dbReference type="EMBL" id="SIS45903.1"/>
    </source>
</evidence>
<sequence length="300" mass="33251">MSDFTHLLERLLPTTDLSMGSGLIARHNVRGLDFECLHLEQIDPLMSGNKVFKLLGHLQAWEESGRSSLISFGGRWSNHLHALAFAAQRLNIPVEAWVLGYPEQPLTPTLQDCIDAGMRIRFCGRDQYAMRYDKVWRTQLAVESDAWVIPEGGDGPEGWEGFGLLASLFEPYDEVWVAAGTGTTAQGIAEQLRSDQTLVVVNAVQDQGALEAQLKAASYLPEIRFAHQPENLRFGKLSPALRELIADADRAGLMLDPVYTVRLLAAWLMAQDTEPRRSLLVHSGGLQGRRGVSGLRYSTL</sequence>
<keyword evidence="3 5" id="KW-0663">Pyridoxal phosphate</keyword>
<dbReference type="PANTHER" id="PTHR43780">
    <property type="entry name" value="1-AMINOCYCLOPROPANE-1-CARBOXYLATE DEAMINASE-RELATED"/>
    <property type="match status" value="1"/>
</dbReference>
<evidence type="ECO:0000259" key="6">
    <source>
        <dbReference type="Pfam" id="PF00291"/>
    </source>
</evidence>
<evidence type="ECO:0000256" key="3">
    <source>
        <dbReference type="ARBA" id="ARBA00022898"/>
    </source>
</evidence>
<organism evidence="7 8">
    <name type="scientific">Thalassolituus maritimus</name>
    <dbReference type="NCBI Taxonomy" id="484498"/>
    <lineage>
        <taxon>Bacteria</taxon>
        <taxon>Pseudomonadati</taxon>
        <taxon>Pseudomonadota</taxon>
        <taxon>Gammaproteobacteria</taxon>
        <taxon>Oceanospirillales</taxon>
        <taxon>Oceanospirillaceae</taxon>
        <taxon>Thalassolituus</taxon>
    </lineage>
</organism>
<dbReference type="Proteomes" id="UP000185639">
    <property type="component" value="Unassembled WGS sequence"/>
</dbReference>
<feature type="modified residue" description="N6-(pyridoxal phosphate)lysine" evidence="5">
    <location>
        <position position="50"/>
    </location>
</feature>
<comment type="similarity">
    <text evidence="2">Belongs to the ACC deaminase/D-cysteine desulfhydrase family.</text>
</comment>
<dbReference type="AlphaFoldDB" id="A0A1N7J979"/>
<dbReference type="RefSeq" id="WP_139325715.1">
    <property type="nucleotide sequence ID" value="NZ_FTOH01000001.1"/>
</dbReference>
<name>A0A1N7J979_9GAMM</name>
<comment type="cofactor">
    <cofactor evidence="1">
        <name>pyridoxal 5'-phosphate</name>
        <dbReference type="ChEBI" id="CHEBI:597326"/>
    </cofactor>
</comment>
<protein>
    <submittedName>
        <fullName evidence="7">1-aminocyclopropane-1-carboxylate deaminase</fullName>
    </submittedName>
</protein>
<dbReference type="OrthoDB" id="9801249at2"/>
<evidence type="ECO:0000256" key="4">
    <source>
        <dbReference type="PIRSR" id="PIRSR006278-1"/>
    </source>
</evidence>
<reference evidence="8" key="1">
    <citation type="submission" date="2017-01" db="EMBL/GenBank/DDBJ databases">
        <authorList>
            <person name="Varghese N."/>
            <person name="Submissions S."/>
        </authorList>
    </citation>
    <scope>NUCLEOTIDE SEQUENCE [LARGE SCALE GENOMIC DNA]</scope>
    <source>
        <strain evidence="8">DSM 24913</strain>
    </source>
</reference>
<dbReference type="STRING" id="484498.SAMN05421686_101504"/>
<dbReference type="Gene3D" id="3.40.50.1100">
    <property type="match status" value="2"/>
</dbReference>
<proteinExistence type="inferred from homology"/>
<dbReference type="PANTHER" id="PTHR43780:SF2">
    <property type="entry name" value="1-AMINOCYCLOPROPANE-1-CARBOXYLATE DEAMINASE-RELATED"/>
    <property type="match status" value="1"/>
</dbReference>
<dbReference type="InterPro" id="IPR001926">
    <property type="entry name" value="TrpB-like_PALP"/>
</dbReference>
<dbReference type="Pfam" id="PF00291">
    <property type="entry name" value="PALP"/>
    <property type="match status" value="1"/>
</dbReference>
<evidence type="ECO:0000256" key="2">
    <source>
        <dbReference type="ARBA" id="ARBA00008639"/>
    </source>
</evidence>
<feature type="active site" description="Nucleophile" evidence="4">
    <location>
        <position position="77"/>
    </location>
</feature>
<dbReference type="GO" id="GO:0019148">
    <property type="term" value="F:D-cysteine desulfhydrase activity"/>
    <property type="evidence" value="ECO:0007669"/>
    <property type="project" value="TreeGrafter"/>
</dbReference>
<evidence type="ECO:0000256" key="1">
    <source>
        <dbReference type="ARBA" id="ARBA00001933"/>
    </source>
</evidence>
<evidence type="ECO:0000256" key="5">
    <source>
        <dbReference type="PIRSR" id="PIRSR006278-2"/>
    </source>
</evidence>
<keyword evidence="8" id="KW-1185">Reference proteome</keyword>
<evidence type="ECO:0000313" key="8">
    <source>
        <dbReference type="Proteomes" id="UP000185639"/>
    </source>
</evidence>
<gene>
    <name evidence="7" type="ORF">SAMN05421686_101504</name>
</gene>
<accession>A0A1N7J979</accession>
<dbReference type="SUPFAM" id="SSF53686">
    <property type="entry name" value="Tryptophan synthase beta subunit-like PLP-dependent enzymes"/>
    <property type="match status" value="1"/>
</dbReference>
<dbReference type="InterPro" id="IPR027278">
    <property type="entry name" value="ACCD_DCysDesulf"/>
</dbReference>
<feature type="domain" description="Tryptophan synthase beta chain-like PALP" evidence="6">
    <location>
        <begin position="38"/>
        <end position="209"/>
    </location>
</feature>
<dbReference type="EMBL" id="FTOH01000001">
    <property type="protein sequence ID" value="SIS45903.1"/>
    <property type="molecule type" value="Genomic_DNA"/>
</dbReference>
<dbReference type="PIRSF" id="PIRSF006278">
    <property type="entry name" value="ACCD_DCysDesulf"/>
    <property type="match status" value="1"/>
</dbReference>
<dbReference type="InterPro" id="IPR036052">
    <property type="entry name" value="TrpB-like_PALP_sf"/>
</dbReference>